<dbReference type="Gene3D" id="3.40.50.300">
    <property type="entry name" value="P-loop containing nucleotide triphosphate hydrolases"/>
    <property type="match status" value="1"/>
</dbReference>
<reference evidence="5 6" key="1">
    <citation type="submission" date="2019-11" db="EMBL/GenBank/DDBJ databases">
        <authorList>
            <person name="Holert J."/>
        </authorList>
    </citation>
    <scope>NUCLEOTIDE SEQUENCE [LARGE SCALE GENOMIC DNA]</scope>
    <source>
        <strain evidence="5">BC8_1</strain>
    </source>
</reference>
<evidence type="ECO:0000256" key="1">
    <source>
        <dbReference type="ARBA" id="ARBA00022448"/>
    </source>
</evidence>
<evidence type="ECO:0000256" key="3">
    <source>
        <dbReference type="ARBA" id="ARBA00022840"/>
    </source>
</evidence>
<dbReference type="SMART" id="SM00382">
    <property type="entry name" value="AAA"/>
    <property type="match status" value="1"/>
</dbReference>
<dbReference type="EMBL" id="CACSIP010000012">
    <property type="protein sequence ID" value="CAA0108346.1"/>
    <property type="molecule type" value="Genomic_DNA"/>
</dbReference>
<sequence length="254" mass="27629">MSAPAVSPTDRAVRGLQLKGVSMRYPDGTEVLDHIDLDVTQGQMVSIVGASGCGKSTVLKLASGLLRPTAGAVAVRGELGYVFQDPTLMPWRTLSGNVGYLAELNGVGRVQRRRLAQEAIDRVNLSGFEKHYPRQLSGGMRMRASIARSLTLRPEVFLFDEPFGALDELSRERLNDELIEVFLGAPFAGVFVTHSIPEAVYLGTRVVVMSPRPGRIVADIQVPFPYPRGADLRYSARFAEVCAEASDALRAVSR</sequence>
<dbReference type="RefSeq" id="WP_234897377.1">
    <property type="nucleotide sequence ID" value="NZ_CACSIP010000012.1"/>
</dbReference>
<dbReference type="InterPro" id="IPR003593">
    <property type="entry name" value="AAA+_ATPase"/>
</dbReference>
<dbReference type="GO" id="GO:0005524">
    <property type="term" value="F:ATP binding"/>
    <property type="evidence" value="ECO:0007669"/>
    <property type="project" value="UniProtKB-KW"/>
</dbReference>
<feature type="domain" description="ABC transporter" evidence="4">
    <location>
        <begin position="16"/>
        <end position="236"/>
    </location>
</feature>
<keyword evidence="6" id="KW-1185">Reference proteome</keyword>
<dbReference type="Pfam" id="PF00005">
    <property type="entry name" value="ABC_tran"/>
    <property type="match status" value="1"/>
</dbReference>
<dbReference type="EC" id="3.6.3.-" evidence="5"/>
<dbReference type="PANTHER" id="PTHR42788">
    <property type="entry name" value="TAURINE IMPORT ATP-BINDING PROTEIN-RELATED"/>
    <property type="match status" value="1"/>
</dbReference>
<evidence type="ECO:0000313" key="6">
    <source>
        <dbReference type="Proteomes" id="UP000430146"/>
    </source>
</evidence>
<keyword evidence="2" id="KW-0547">Nucleotide-binding</keyword>
<dbReference type="PANTHER" id="PTHR42788:SF13">
    <property type="entry name" value="ALIPHATIC SULFONATES IMPORT ATP-BINDING PROTEIN SSUB"/>
    <property type="match status" value="1"/>
</dbReference>
<dbReference type="Proteomes" id="UP000430146">
    <property type="component" value="Unassembled WGS sequence"/>
</dbReference>
<proteinExistence type="predicted"/>
<keyword evidence="5" id="KW-0378">Hydrolase</keyword>
<dbReference type="CDD" id="cd03293">
    <property type="entry name" value="ABC_NrtD_SsuB_transporters"/>
    <property type="match status" value="1"/>
</dbReference>
<keyword evidence="1" id="KW-0813">Transport</keyword>
<dbReference type="InterPro" id="IPR003439">
    <property type="entry name" value="ABC_transporter-like_ATP-bd"/>
</dbReference>
<evidence type="ECO:0000313" key="5">
    <source>
        <dbReference type="EMBL" id="CAA0108346.1"/>
    </source>
</evidence>
<keyword evidence="3 5" id="KW-0067">ATP-binding</keyword>
<evidence type="ECO:0000259" key="4">
    <source>
        <dbReference type="PROSITE" id="PS50893"/>
    </source>
</evidence>
<dbReference type="SUPFAM" id="SSF52540">
    <property type="entry name" value="P-loop containing nucleoside triphosphate hydrolases"/>
    <property type="match status" value="1"/>
</dbReference>
<organism evidence="5 6">
    <name type="scientific">Mycolicibacterium vanbaalenii</name>
    <name type="common">Mycobacterium vanbaalenii</name>
    <dbReference type="NCBI Taxonomy" id="110539"/>
    <lineage>
        <taxon>Bacteria</taxon>
        <taxon>Bacillati</taxon>
        <taxon>Actinomycetota</taxon>
        <taxon>Actinomycetes</taxon>
        <taxon>Mycobacteriales</taxon>
        <taxon>Mycobacteriaceae</taxon>
        <taxon>Mycolicibacterium</taxon>
    </lineage>
</organism>
<dbReference type="AlphaFoldDB" id="A0A5S9PTX8"/>
<dbReference type="InterPro" id="IPR050166">
    <property type="entry name" value="ABC_transporter_ATP-bind"/>
</dbReference>
<accession>A0A5S9PTX8</accession>
<dbReference type="InterPro" id="IPR017871">
    <property type="entry name" value="ABC_transporter-like_CS"/>
</dbReference>
<dbReference type="PROSITE" id="PS00211">
    <property type="entry name" value="ABC_TRANSPORTER_1"/>
    <property type="match status" value="1"/>
</dbReference>
<dbReference type="GO" id="GO:0016887">
    <property type="term" value="F:ATP hydrolysis activity"/>
    <property type="evidence" value="ECO:0007669"/>
    <property type="project" value="InterPro"/>
</dbReference>
<dbReference type="InterPro" id="IPR027417">
    <property type="entry name" value="P-loop_NTPase"/>
</dbReference>
<name>A0A5S9PTX8_MYCVN</name>
<protein>
    <submittedName>
        <fullName evidence="5">Aliphatic sulfonates import ATP-binding protein SsuB</fullName>
        <ecNumber evidence="5">3.6.3.-</ecNumber>
    </submittedName>
</protein>
<dbReference type="PROSITE" id="PS50893">
    <property type="entry name" value="ABC_TRANSPORTER_2"/>
    <property type="match status" value="1"/>
</dbReference>
<gene>
    <name evidence="5" type="primary">ssuB_1</name>
    <name evidence="5" type="ORF">AELLOGFF_00577</name>
</gene>
<evidence type="ECO:0000256" key="2">
    <source>
        <dbReference type="ARBA" id="ARBA00022741"/>
    </source>
</evidence>